<dbReference type="AlphaFoldDB" id="A0A9P1N762"/>
<dbReference type="GO" id="GO:0042048">
    <property type="term" value="P:olfactory behavior"/>
    <property type="evidence" value="ECO:0007669"/>
    <property type="project" value="TreeGrafter"/>
</dbReference>
<comment type="caution">
    <text evidence="2">The sequence shown here is derived from an EMBL/GenBank/DDBJ whole genome shotgun (WGS) entry which is preliminary data.</text>
</comment>
<keyword evidence="1" id="KW-1133">Transmembrane helix</keyword>
<dbReference type="Pfam" id="PF10326">
    <property type="entry name" value="7TM_GPCR_Str"/>
    <property type="match status" value="1"/>
</dbReference>
<proteinExistence type="predicted"/>
<dbReference type="GO" id="GO:0005886">
    <property type="term" value="C:plasma membrane"/>
    <property type="evidence" value="ECO:0007669"/>
    <property type="project" value="TreeGrafter"/>
</dbReference>
<dbReference type="Proteomes" id="UP001152747">
    <property type="component" value="Unassembled WGS sequence"/>
</dbReference>
<dbReference type="PANTHER" id="PTHR22943:SF248">
    <property type="entry name" value="SEVEN TM RECEPTOR"/>
    <property type="match status" value="1"/>
</dbReference>
<protein>
    <recommendedName>
        <fullName evidence="4">Seven TM Receptor</fullName>
    </recommendedName>
</protein>
<evidence type="ECO:0000313" key="2">
    <source>
        <dbReference type="EMBL" id="CAI5453653.1"/>
    </source>
</evidence>
<evidence type="ECO:0000256" key="1">
    <source>
        <dbReference type="SAM" id="Phobius"/>
    </source>
</evidence>
<feature type="transmembrane region" description="Helical" evidence="1">
    <location>
        <begin position="141"/>
        <end position="167"/>
    </location>
</feature>
<feature type="transmembrane region" description="Helical" evidence="1">
    <location>
        <begin position="173"/>
        <end position="195"/>
    </location>
</feature>
<dbReference type="SUPFAM" id="SSF81321">
    <property type="entry name" value="Family A G protein-coupled receptor-like"/>
    <property type="match status" value="1"/>
</dbReference>
<keyword evidence="1" id="KW-0472">Membrane</keyword>
<sequence length="229" mass="25898">MPFLHSSIKIKSFNDYRIIFWMSIPIVTGIFWGIMTETLIGPTVQIDNAIENILLSDFDTHIEDVTYIGPYLYQKQVDGSIQVDIKSFVCLIVMVAIILLSMGLIVVSAFKCFLGLNVYLEVNRNVSKKYNSLQVQLFNALIIQTLIPILLMHLPCLTIFVCAIFEIDLGHSSVVMTITTALFPALDPLPVMLIIKDYRNALTNIVITRVVPVKKKKKKSRNENATNNF</sequence>
<evidence type="ECO:0000313" key="3">
    <source>
        <dbReference type="Proteomes" id="UP001152747"/>
    </source>
</evidence>
<keyword evidence="3" id="KW-1185">Reference proteome</keyword>
<keyword evidence="1" id="KW-0812">Transmembrane</keyword>
<evidence type="ECO:0008006" key="4">
    <source>
        <dbReference type="Google" id="ProtNLM"/>
    </source>
</evidence>
<name>A0A9P1N762_9PELO</name>
<gene>
    <name evidence="2" type="ORF">CAMP_LOCUS16290</name>
</gene>
<dbReference type="InterPro" id="IPR019428">
    <property type="entry name" value="7TM_GPCR_serpentine_rcpt_Str"/>
</dbReference>
<dbReference type="EMBL" id="CANHGI010000005">
    <property type="protein sequence ID" value="CAI5453653.1"/>
    <property type="molecule type" value="Genomic_DNA"/>
</dbReference>
<dbReference type="GO" id="GO:0038022">
    <property type="term" value="F:G protein-coupled olfactory receptor activity"/>
    <property type="evidence" value="ECO:0007669"/>
    <property type="project" value="TreeGrafter"/>
</dbReference>
<feature type="transmembrane region" description="Helical" evidence="1">
    <location>
        <begin position="18"/>
        <end position="35"/>
    </location>
</feature>
<accession>A0A9P1N762</accession>
<dbReference type="OrthoDB" id="5859135at2759"/>
<feature type="transmembrane region" description="Helical" evidence="1">
    <location>
        <begin position="91"/>
        <end position="120"/>
    </location>
</feature>
<reference evidence="2" key="1">
    <citation type="submission" date="2022-11" db="EMBL/GenBank/DDBJ databases">
        <authorList>
            <person name="Kikuchi T."/>
        </authorList>
    </citation>
    <scope>NUCLEOTIDE SEQUENCE</scope>
    <source>
        <strain evidence="2">PS1010</strain>
    </source>
</reference>
<organism evidence="2 3">
    <name type="scientific">Caenorhabditis angaria</name>
    <dbReference type="NCBI Taxonomy" id="860376"/>
    <lineage>
        <taxon>Eukaryota</taxon>
        <taxon>Metazoa</taxon>
        <taxon>Ecdysozoa</taxon>
        <taxon>Nematoda</taxon>
        <taxon>Chromadorea</taxon>
        <taxon>Rhabditida</taxon>
        <taxon>Rhabditina</taxon>
        <taxon>Rhabditomorpha</taxon>
        <taxon>Rhabditoidea</taxon>
        <taxon>Rhabditidae</taxon>
        <taxon>Peloderinae</taxon>
        <taxon>Caenorhabditis</taxon>
    </lineage>
</organism>
<dbReference type="PANTHER" id="PTHR22943">
    <property type="entry name" value="7-TRANSMEMBRANE DOMAIN RECEPTOR C.ELEGANS"/>
    <property type="match status" value="1"/>
</dbReference>